<dbReference type="AlphaFoldDB" id="A0A9Q0IGE7"/>
<protein>
    <submittedName>
        <fullName evidence="2">Uncharacterized protein</fullName>
    </submittedName>
</protein>
<keyword evidence="3" id="KW-1185">Reference proteome</keyword>
<accession>A0A9Q0IGE7</accession>
<name>A0A9Q0IGE7_9TELE</name>
<feature type="compositionally biased region" description="Acidic residues" evidence="1">
    <location>
        <begin position="1"/>
        <end position="48"/>
    </location>
</feature>
<comment type="caution">
    <text evidence="2">The sequence shown here is derived from an EMBL/GenBank/DDBJ whole genome shotgun (WGS) entry which is preliminary data.</text>
</comment>
<evidence type="ECO:0000313" key="3">
    <source>
        <dbReference type="Proteomes" id="UP001148018"/>
    </source>
</evidence>
<reference evidence="2" key="1">
    <citation type="submission" date="2022-07" db="EMBL/GenBank/DDBJ databases">
        <title>Chromosome-level genome of Muraenolepis orangiensis.</title>
        <authorList>
            <person name="Kim J."/>
        </authorList>
    </citation>
    <scope>NUCLEOTIDE SEQUENCE</scope>
    <source>
        <strain evidence="2">KU_S4_2022</strain>
        <tissue evidence="2">Muscle</tissue>
    </source>
</reference>
<gene>
    <name evidence="2" type="ORF">NHX12_003368</name>
</gene>
<sequence length="109" mass="12743">MREKEEKEEEGEVEQREQDEEEEEVVWEEEEVEEEEEEEEGEVEEREDGPEHESAGRLLIRLTQQMMSHPGGGLSRSVQRTVDPILTPPRQQEDNWLLMSARVAADLPN</sequence>
<feature type="region of interest" description="Disordered" evidence="1">
    <location>
        <begin position="1"/>
        <end position="57"/>
    </location>
</feature>
<proteinExistence type="predicted"/>
<dbReference type="Proteomes" id="UP001148018">
    <property type="component" value="Unassembled WGS sequence"/>
</dbReference>
<organism evidence="2 3">
    <name type="scientific">Muraenolepis orangiensis</name>
    <name type="common">Patagonian moray cod</name>
    <dbReference type="NCBI Taxonomy" id="630683"/>
    <lineage>
        <taxon>Eukaryota</taxon>
        <taxon>Metazoa</taxon>
        <taxon>Chordata</taxon>
        <taxon>Craniata</taxon>
        <taxon>Vertebrata</taxon>
        <taxon>Euteleostomi</taxon>
        <taxon>Actinopterygii</taxon>
        <taxon>Neopterygii</taxon>
        <taxon>Teleostei</taxon>
        <taxon>Neoteleostei</taxon>
        <taxon>Acanthomorphata</taxon>
        <taxon>Zeiogadaria</taxon>
        <taxon>Gadariae</taxon>
        <taxon>Gadiformes</taxon>
        <taxon>Muraenolepidoidei</taxon>
        <taxon>Muraenolepididae</taxon>
        <taxon>Muraenolepis</taxon>
    </lineage>
</organism>
<dbReference type="EMBL" id="JANIIK010000110">
    <property type="protein sequence ID" value="KAJ3596968.1"/>
    <property type="molecule type" value="Genomic_DNA"/>
</dbReference>
<evidence type="ECO:0000313" key="2">
    <source>
        <dbReference type="EMBL" id="KAJ3596968.1"/>
    </source>
</evidence>
<evidence type="ECO:0000256" key="1">
    <source>
        <dbReference type="SAM" id="MobiDB-lite"/>
    </source>
</evidence>